<accession>A0AAR2LWH3</accession>
<proteinExistence type="predicted"/>
<evidence type="ECO:0000313" key="3">
    <source>
        <dbReference type="Proteomes" id="UP001501920"/>
    </source>
</evidence>
<reference evidence="2 3" key="1">
    <citation type="submission" date="2020-10" db="EMBL/GenBank/DDBJ databases">
        <title>Pygocentrus nattereri (red-bellied piranha) genome, fPygNat1, primary haplotype.</title>
        <authorList>
            <person name="Myers G."/>
            <person name="Meyer A."/>
            <person name="Karagic N."/>
            <person name="Pippel M."/>
            <person name="Winkler S."/>
            <person name="Tracey A."/>
            <person name="Wood J."/>
            <person name="Formenti G."/>
            <person name="Howe K."/>
            <person name="Fedrigo O."/>
            <person name="Jarvis E.D."/>
        </authorList>
    </citation>
    <scope>NUCLEOTIDE SEQUENCE [LARGE SCALE GENOMIC DNA]</scope>
</reference>
<dbReference type="Ensembl" id="ENSPNAT00000046835.1">
    <property type="protein sequence ID" value="ENSPNAP00000080910.1"/>
    <property type="gene ID" value="ENSPNAG00000034710.1"/>
</dbReference>
<dbReference type="Proteomes" id="UP001501920">
    <property type="component" value="Chromosome 11"/>
</dbReference>
<protein>
    <submittedName>
        <fullName evidence="2">Uncharacterized protein</fullName>
    </submittedName>
</protein>
<reference evidence="2" key="3">
    <citation type="submission" date="2025-09" db="UniProtKB">
        <authorList>
            <consortium name="Ensembl"/>
        </authorList>
    </citation>
    <scope>IDENTIFICATION</scope>
</reference>
<feature type="region of interest" description="Disordered" evidence="1">
    <location>
        <begin position="77"/>
        <end position="105"/>
    </location>
</feature>
<dbReference type="AlphaFoldDB" id="A0AAR2LWH3"/>
<reference evidence="2" key="2">
    <citation type="submission" date="2025-08" db="UniProtKB">
        <authorList>
            <consortium name="Ensembl"/>
        </authorList>
    </citation>
    <scope>IDENTIFICATION</scope>
</reference>
<keyword evidence="3" id="KW-1185">Reference proteome</keyword>
<evidence type="ECO:0000256" key="1">
    <source>
        <dbReference type="SAM" id="MobiDB-lite"/>
    </source>
</evidence>
<organism evidence="2 3">
    <name type="scientific">Pygocentrus nattereri</name>
    <name type="common">Red-bellied piranha</name>
    <dbReference type="NCBI Taxonomy" id="42514"/>
    <lineage>
        <taxon>Eukaryota</taxon>
        <taxon>Metazoa</taxon>
        <taxon>Chordata</taxon>
        <taxon>Craniata</taxon>
        <taxon>Vertebrata</taxon>
        <taxon>Euteleostomi</taxon>
        <taxon>Actinopterygii</taxon>
        <taxon>Neopterygii</taxon>
        <taxon>Teleostei</taxon>
        <taxon>Ostariophysi</taxon>
        <taxon>Characiformes</taxon>
        <taxon>Characoidei</taxon>
        <taxon>Pygocentrus</taxon>
    </lineage>
</organism>
<evidence type="ECO:0000313" key="2">
    <source>
        <dbReference type="Ensembl" id="ENSPNAP00000080910.1"/>
    </source>
</evidence>
<name>A0AAR2LWH3_PYGNA</name>
<sequence>YSEHLQTITSSTPTIPSLPYPSLSLLSSGVRSSKDLATSSPRKASWSYSKFSASLCSLLLSGASWCTRSFFSVGLGSPGPTPGARPGGSVPRRASGLSPKRSMLA</sequence>